<reference evidence="2 3" key="1">
    <citation type="journal article" date="2012" name="J. Bacteriol.">
        <title>Complete genome sequence of Klebsiella pneumoniae subsp. pneumoniae HS11286, a multidrug-resistant strain isolated from human sputum.</title>
        <authorList>
            <person name="Liu P."/>
            <person name="Li P."/>
            <person name="Jiang X."/>
            <person name="Bi D."/>
            <person name="Xie Y."/>
            <person name="Tai C."/>
            <person name="Deng Z."/>
            <person name="Rajakumar K."/>
            <person name="Ou H.Y."/>
        </authorList>
    </citation>
    <scope>NUCLEOTIDE SEQUENCE [LARGE SCALE GENOMIC DNA]</scope>
    <source>
        <strain evidence="2 3">HS11286</strain>
    </source>
</reference>
<dbReference type="GeneID" id="11849379"/>
<dbReference type="Proteomes" id="UP000007841">
    <property type="component" value="Chromosome"/>
</dbReference>
<proteinExistence type="predicted"/>
<evidence type="ECO:0000313" key="3">
    <source>
        <dbReference type="Proteomes" id="UP000007841"/>
    </source>
</evidence>
<dbReference type="HOGENOM" id="CLU_3217539_0_0_6"/>
<dbReference type="RefSeq" id="WP_004143987.1">
    <property type="nucleotide sequence ID" value="NC_016845.1"/>
</dbReference>
<sequence length="44" mass="5272">MLRLIFDRDRIFIMLTLTFVINIIYRSESTCVLFFVNVTIIAFL</sequence>
<evidence type="ECO:0000256" key="1">
    <source>
        <dbReference type="SAM" id="Phobius"/>
    </source>
</evidence>
<keyword evidence="1" id="KW-0812">Transmembrane</keyword>
<dbReference type="PATRIC" id="fig|1125630.4.peg.4227"/>
<dbReference type="AlphaFoldDB" id="A0A0H3GXY7"/>
<dbReference type="STRING" id="1125630.KPHS_43280"/>
<feature type="transmembrane region" description="Helical" evidence="1">
    <location>
        <begin position="12"/>
        <end position="43"/>
    </location>
</feature>
<accession>A0A0H3GXY7</accession>
<dbReference type="RefSeq" id="YP_005228628.1">
    <property type="nucleotide sequence ID" value="NC_016845.1"/>
</dbReference>
<name>A0A0H3GXY7_KLEPH</name>
<gene>
    <name evidence="2" type="ordered locus">KPHS_43280</name>
</gene>
<keyword evidence="1" id="KW-0472">Membrane</keyword>
<protein>
    <submittedName>
        <fullName evidence="2">Uncharacterized protein</fullName>
    </submittedName>
</protein>
<keyword evidence="3" id="KW-1185">Reference proteome</keyword>
<evidence type="ECO:0000313" key="2">
    <source>
        <dbReference type="EMBL" id="AEW63026.1"/>
    </source>
</evidence>
<keyword evidence="1" id="KW-1133">Transmembrane helix</keyword>
<dbReference type="KEGG" id="kpm:KPHS_43280"/>
<organism evidence="2 3">
    <name type="scientific">Klebsiella pneumoniae subsp. pneumoniae (strain HS11286)</name>
    <dbReference type="NCBI Taxonomy" id="1125630"/>
    <lineage>
        <taxon>Bacteria</taxon>
        <taxon>Pseudomonadati</taxon>
        <taxon>Pseudomonadota</taxon>
        <taxon>Gammaproteobacteria</taxon>
        <taxon>Enterobacterales</taxon>
        <taxon>Enterobacteriaceae</taxon>
        <taxon>Klebsiella/Raoultella group</taxon>
        <taxon>Klebsiella</taxon>
        <taxon>Klebsiella pneumoniae complex</taxon>
    </lineage>
</organism>
<dbReference type="EMBL" id="CP003200">
    <property type="protein sequence ID" value="AEW63026.1"/>
    <property type="molecule type" value="Genomic_DNA"/>
</dbReference>